<evidence type="ECO:0000313" key="3">
    <source>
        <dbReference type="Proteomes" id="UP000244240"/>
    </source>
</evidence>
<feature type="transmembrane region" description="Helical" evidence="1">
    <location>
        <begin position="38"/>
        <end position="58"/>
    </location>
</feature>
<organism evidence="2 3">
    <name type="scientific">Melghirimyces profundicolus</name>
    <dbReference type="NCBI Taxonomy" id="1242148"/>
    <lineage>
        <taxon>Bacteria</taxon>
        <taxon>Bacillati</taxon>
        <taxon>Bacillota</taxon>
        <taxon>Bacilli</taxon>
        <taxon>Bacillales</taxon>
        <taxon>Thermoactinomycetaceae</taxon>
        <taxon>Melghirimyces</taxon>
    </lineage>
</organism>
<comment type="caution">
    <text evidence="2">The sequence shown here is derived from an EMBL/GenBank/DDBJ whole genome shotgun (WGS) entry which is preliminary data.</text>
</comment>
<keyword evidence="3" id="KW-1185">Reference proteome</keyword>
<dbReference type="Proteomes" id="UP000244240">
    <property type="component" value="Unassembled WGS sequence"/>
</dbReference>
<sequence>MNRTRRWVAGSYHLLMFLATLMIPLLIFYGSRGRGADTGYGMVGAILAFAVLLAYLIIPNLKRR</sequence>
<dbReference type="EMBL" id="QBKR01000013">
    <property type="protein sequence ID" value="PTX59139.1"/>
    <property type="molecule type" value="Genomic_DNA"/>
</dbReference>
<evidence type="ECO:0000256" key="1">
    <source>
        <dbReference type="SAM" id="Phobius"/>
    </source>
</evidence>
<evidence type="ECO:0000313" key="2">
    <source>
        <dbReference type="EMBL" id="PTX59139.1"/>
    </source>
</evidence>
<gene>
    <name evidence="2" type="ORF">C8P63_11384</name>
</gene>
<proteinExistence type="predicted"/>
<dbReference type="RefSeq" id="WP_108023885.1">
    <property type="nucleotide sequence ID" value="NZ_QBKR01000013.1"/>
</dbReference>
<protein>
    <submittedName>
        <fullName evidence="2">Uncharacterized protein</fullName>
    </submittedName>
</protein>
<reference evidence="2 3" key="1">
    <citation type="submission" date="2018-04" db="EMBL/GenBank/DDBJ databases">
        <title>Genomic Encyclopedia of Archaeal and Bacterial Type Strains, Phase II (KMG-II): from individual species to whole genera.</title>
        <authorList>
            <person name="Goeker M."/>
        </authorList>
    </citation>
    <scope>NUCLEOTIDE SEQUENCE [LARGE SCALE GENOMIC DNA]</scope>
    <source>
        <strain evidence="2 3">DSM 45787</strain>
    </source>
</reference>
<accession>A0A2T6BSX1</accession>
<dbReference type="AlphaFoldDB" id="A0A2T6BSX1"/>
<keyword evidence="1" id="KW-0472">Membrane</keyword>
<feature type="transmembrane region" description="Helical" evidence="1">
    <location>
        <begin position="12"/>
        <end position="32"/>
    </location>
</feature>
<name>A0A2T6BSX1_9BACL</name>
<keyword evidence="1" id="KW-0812">Transmembrane</keyword>
<dbReference type="OrthoDB" id="2990510at2"/>
<keyword evidence="1" id="KW-1133">Transmembrane helix</keyword>